<evidence type="ECO:0000256" key="3">
    <source>
        <dbReference type="PIRNR" id="PIRNR036492"/>
    </source>
</evidence>
<dbReference type="PANTHER" id="PTHR43570:SF16">
    <property type="entry name" value="ALDEHYDE DEHYDROGENASE TYPE III, ISOFORM Q"/>
    <property type="match status" value="1"/>
</dbReference>
<dbReference type="InterPro" id="IPR016161">
    <property type="entry name" value="Ald_DH/histidinol_DH"/>
</dbReference>
<dbReference type="SUPFAM" id="SSF53720">
    <property type="entry name" value="ALDH-like"/>
    <property type="match status" value="1"/>
</dbReference>
<evidence type="ECO:0000256" key="1">
    <source>
        <dbReference type="ARBA" id="ARBA00009986"/>
    </source>
</evidence>
<feature type="active site" evidence="4">
    <location>
        <position position="223"/>
    </location>
</feature>
<dbReference type="PANTHER" id="PTHR43570">
    <property type="entry name" value="ALDEHYDE DEHYDROGENASE"/>
    <property type="match status" value="1"/>
</dbReference>
<feature type="transmembrane region" description="Helical" evidence="6">
    <location>
        <begin position="489"/>
        <end position="506"/>
    </location>
</feature>
<feature type="domain" description="Aldehyde dehydrogenase" evidence="7">
    <location>
        <begin position="21"/>
        <end position="442"/>
    </location>
</feature>
<evidence type="ECO:0000256" key="2">
    <source>
        <dbReference type="ARBA" id="ARBA00023002"/>
    </source>
</evidence>
<dbReference type="PROSITE" id="PS00687">
    <property type="entry name" value="ALDEHYDE_DEHYDR_GLU"/>
    <property type="match status" value="1"/>
</dbReference>
<evidence type="ECO:0000259" key="7">
    <source>
        <dbReference type="Pfam" id="PF00171"/>
    </source>
</evidence>
<sequence>MVYANSHVIDMEKLRRHEQTVEDLRDTFLTGKTRDVEFRLKQLKNLLRLYKENWDRIADALSQDLRKPIAEAKVFEHAFLIGDVKHAIKNLRKWTKPTNVPTCLANVSDNAWHRYEPFGTVLIIGAWNYPFMLALMPLCAAIAGGNCAVIKPSEMSPHSAAAIADLIPKYLDSSCYKVVTGGPETAQELLEEKWDFIFYTGSTTIGKVIYSAAAKQLTPVCLELGGKSPVFVDNTADMKKAAQRIIWGKCVNLGQTCIAPDYIICTKEVEDNFIQECRQVLCDYYGTNPKASKDLARIVNKRHFYRILKYLAETKGTVAVGGEHDERELWIEPTILVGVDPTEPIMSEEIFGPILPICRVRSADDAINFINRRPKPLAIYIFTNDNNTSKKFVKFTHSGSVCVNDCLYQSSLHQMPFGGVGDSGLGQYHGVFGFQTFSRPRAVLERSYSNFENVTAYKLRHPPYLNSHVKLNAWIVERFDMLFVNPWPYIPYLLMFILGLLVMFGIQKTVR</sequence>
<protein>
    <recommendedName>
        <fullName evidence="3">Aldehyde dehydrogenase</fullName>
    </recommendedName>
</protein>
<dbReference type="InterPro" id="IPR016162">
    <property type="entry name" value="Ald_DH_N"/>
</dbReference>
<dbReference type="PIRSF" id="PIRSF036492">
    <property type="entry name" value="ALDH"/>
    <property type="match status" value="1"/>
</dbReference>
<dbReference type="Gene3D" id="3.40.309.10">
    <property type="entry name" value="Aldehyde Dehydrogenase, Chain A, domain 2"/>
    <property type="match status" value="1"/>
</dbReference>
<keyword evidence="6" id="KW-0812">Transmembrane</keyword>
<comment type="caution">
    <text evidence="8">The sequence shown here is derived from an EMBL/GenBank/DDBJ whole genome shotgun (WGS) entry which is preliminary data.</text>
</comment>
<dbReference type="Proteomes" id="UP001642540">
    <property type="component" value="Unassembled WGS sequence"/>
</dbReference>
<evidence type="ECO:0000256" key="5">
    <source>
        <dbReference type="RuleBase" id="RU003345"/>
    </source>
</evidence>
<evidence type="ECO:0000313" key="8">
    <source>
        <dbReference type="EMBL" id="CAL8073742.1"/>
    </source>
</evidence>
<proteinExistence type="inferred from homology"/>
<gene>
    <name evidence="8" type="ORF">ODALV1_LOCUS2693</name>
</gene>
<dbReference type="InterPro" id="IPR029510">
    <property type="entry name" value="Ald_DH_CS_GLU"/>
</dbReference>
<dbReference type="InterPro" id="IPR012394">
    <property type="entry name" value="Aldehyde_DH_NAD(P)"/>
</dbReference>
<evidence type="ECO:0000256" key="6">
    <source>
        <dbReference type="SAM" id="Phobius"/>
    </source>
</evidence>
<keyword evidence="6" id="KW-0472">Membrane</keyword>
<keyword evidence="9" id="KW-1185">Reference proteome</keyword>
<dbReference type="Gene3D" id="3.40.605.10">
    <property type="entry name" value="Aldehyde Dehydrogenase, Chain A, domain 1"/>
    <property type="match status" value="1"/>
</dbReference>
<dbReference type="Pfam" id="PF00171">
    <property type="entry name" value="Aldedh"/>
    <property type="match status" value="1"/>
</dbReference>
<dbReference type="InterPro" id="IPR016163">
    <property type="entry name" value="Ald_DH_C"/>
</dbReference>
<accession>A0ABP1PQR3</accession>
<name>A0ABP1PQR3_9HEXA</name>
<evidence type="ECO:0000256" key="4">
    <source>
        <dbReference type="PROSITE-ProRule" id="PRU10007"/>
    </source>
</evidence>
<dbReference type="InterPro" id="IPR015590">
    <property type="entry name" value="Aldehyde_DH_dom"/>
</dbReference>
<evidence type="ECO:0000313" key="9">
    <source>
        <dbReference type="Proteomes" id="UP001642540"/>
    </source>
</evidence>
<reference evidence="8 9" key="1">
    <citation type="submission" date="2024-08" db="EMBL/GenBank/DDBJ databases">
        <authorList>
            <person name="Cucini C."/>
            <person name="Frati F."/>
        </authorList>
    </citation>
    <scope>NUCLEOTIDE SEQUENCE [LARGE SCALE GENOMIC DNA]</scope>
</reference>
<organism evidence="8 9">
    <name type="scientific">Orchesella dallaii</name>
    <dbReference type="NCBI Taxonomy" id="48710"/>
    <lineage>
        <taxon>Eukaryota</taxon>
        <taxon>Metazoa</taxon>
        <taxon>Ecdysozoa</taxon>
        <taxon>Arthropoda</taxon>
        <taxon>Hexapoda</taxon>
        <taxon>Collembola</taxon>
        <taxon>Entomobryomorpha</taxon>
        <taxon>Entomobryoidea</taxon>
        <taxon>Orchesellidae</taxon>
        <taxon>Orchesellinae</taxon>
        <taxon>Orchesella</taxon>
    </lineage>
</organism>
<comment type="similarity">
    <text evidence="1 3 5">Belongs to the aldehyde dehydrogenase family.</text>
</comment>
<dbReference type="EMBL" id="CAXLJM020000007">
    <property type="protein sequence ID" value="CAL8073742.1"/>
    <property type="molecule type" value="Genomic_DNA"/>
</dbReference>
<keyword evidence="2 3" id="KW-0560">Oxidoreductase</keyword>
<keyword evidence="6" id="KW-1133">Transmembrane helix</keyword>